<gene>
    <name evidence="7" type="ORF">N1F79_03855</name>
</gene>
<keyword evidence="3" id="KW-0732">Signal</keyword>
<evidence type="ECO:0000256" key="5">
    <source>
        <dbReference type="ARBA" id="ARBA00023157"/>
    </source>
</evidence>
<proteinExistence type="predicted"/>
<comment type="cofactor">
    <cofactor evidence="1">
        <name>Ca(2+)</name>
        <dbReference type="ChEBI" id="CHEBI:29108"/>
    </cofactor>
</comment>
<dbReference type="PANTHER" id="PTHR19277:SF125">
    <property type="entry name" value="B6"/>
    <property type="match status" value="1"/>
</dbReference>
<evidence type="ECO:0000256" key="4">
    <source>
        <dbReference type="ARBA" id="ARBA00022837"/>
    </source>
</evidence>
<keyword evidence="4" id="KW-0106">Calcium</keyword>
<dbReference type="SMART" id="SM00560">
    <property type="entry name" value="LamGL"/>
    <property type="match status" value="1"/>
</dbReference>
<dbReference type="RefSeq" id="WP_303304634.1">
    <property type="nucleotide sequence ID" value="NZ_JAODOP010000004.1"/>
</dbReference>
<dbReference type="Gene3D" id="2.60.40.4120">
    <property type="match status" value="1"/>
</dbReference>
<evidence type="ECO:0000256" key="2">
    <source>
        <dbReference type="ARBA" id="ARBA00022723"/>
    </source>
</evidence>
<dbReference type="PANTHER" id="PTHR19277">
    <property type="entry name" value="PENTRAXIN"/>
    <property type="match status" value="1"/>
</dbReference>
<sequence length="551" mass="59626">MKFKIKFILILLLGGIFLNGCDEVEVVKLEFSDSSFKEVRMYLRELKDDHTSRKDLTISSTIDKTARTVAIVIKYDADITNLYGIATIERGAMVNPVGGAPGFGTVGDYSTPHKYTIESPDGGSVEWTVTVTLADPPPPVVGPTGFELIRQSGESKHIAVETFPSRDLESFIGNLLGFNYNGTDQYAVVNDDDDIKFRYESDYSISFWVRTTSTDSDPVMIGDQNWASSNNPGMTIAFRGDNWRVAVSDGGSKADAATSGVPFNDGNWHLLSVTFDRDGNMTMYQDGSPVQSASMVGVGSIDSGNPLNISQDGESDYGQFFDGDIVEAKIYDYVLTPQEVTDLSKAQTGASLRSKNGLDLNLDVTTSGGAVLTTFDNKYIGYDLDGSSQYITIDDGGALDFRYASDYSISFWMNTTSTDSDPVMVGDQDWGSSGNPGITIAFRGTNWRVATNSDGGTKADTSAGDSPTNDGNWHMLTVTLDRDANMILYQDGEPISSADMSGVGDTDHGAPLRIGQDGTGGYGQFFQGKIANVEIHDIALNETEVKNLFEL</sequence>
<evidence type="ECO:0000256" key="3">
    <source>
        <dbReference type="ARBA" id="ARBA00022729"/>
    </source>
</evidence>
<accession>A0ABU7XNG7</accession>
<reference evidence="7 8" key="1">
    <citation type="submission" date="2022-09" db="EMBL/GenBank/DDBJ databases">
        <title>Genome sequencing of Flavivirga sp. MEBiC05379.</title>
        <authorList>
            <person name="Oh H.-M."/>
            <person name="Kwon K.K."/>
            <person name="Park M.J."/>
            <person name="Yang S.-H."/>
        </authorList>
    </citation>
    <scope>NUCLEOTIDE SEQUENCE [LARGE SCALE GENOMIC DNA]</scope>
    <source>
        <strain evidence="7 8">MEBiC05379</strain>
    </source>
</reference>
<evidence type="ECO:0000313" key="8">
    <source>
        <dbReference type="Proteomes" id="UP001337305"/>
    </source>
</evidence>
<dbReference type="SUPFAM" id="SSF49899">
    <property type="entry name" value="Concanavalin A-like lectins/glucanases"/>
    <property type="match status" value="2"/>
</dbReference>
<keyword evidence="8" id="KW-1185">Reference proteome</keyword>
<evidence type="ECO:0000313" key="7">
    <source>
        <dbReference type="EMBL" id="MEF3832251.1"/>
    </source>
</evidence>
<dbReference type="EMBL" id="JAODOP010000004">
    <property type="protein sequence ID" value="MEF3832251.1"/>
    <property type="molecule type" value="Genomic_DNA"/>
</dbReference>
<organism evidence="7 8">
    <name type="scientific">Flavivirga spongiicola</name>
    <dbReference type="NCBI Taxonomy" id="421621"/>
    <lineage>
        <taxon>Bacteria</taxon>
        <taxon>Pseudomonadati</taxon>
        <taxon>Bacteroidota</taxon>
        <taxon>Flavobacteriia</taxon>
        <taxon>Flavobacteriales</taxon>
        <taxon>Flavobacteriaceae</taxon>
        <taxon>Flavivirga</taxon>
    </lineage>
</organism>
<evidence type="ECO:0000256" key="1">
    <source>
        <dbReference type="ARBA" id="ARBA00001913"/>
    </source>
</evidence>
<dbReference type="InterPro" id="IPR054460">
    <property type="entry name" value="DUF5018-rel"/>
</dbReference>
<comment type="caution">
    <text evidence="7">The sequence shown here is derived from an EMBL/GenBank/DDBJ whole genome shotgun (WGS) entry which is preliminary data.</text>
</comment>
<name>A0ABU7XNG7_9FLAO</name>
<dbReference type="InterPro" id="IPR006558">
    <property type="entry name" value="LamG-like"/>
</dbReference>
<dbReference type="InterPro" id="IPR013320">
    <property type="entry name" value="ConA-like_dom_sf"/>
</dbReference>
<protein>
    <submittedName>
        <fullName evidence="7">LamG domain-containing protein</fullName>
    </submittedName>
</protein>
<feature type="domain" description="LamG-like jellyroll fold" evidence="6">
    <location>
        <begin position="201"/>
        <end position="338"/>
    </location>
</feature>
<dbReference type="InterPro" id="IPR051360">
    <property type="entry name" value="Neuronal_Pentraxin_Related"/>
</dbReference>
<dbReference type="Pfam" id="PF13385">
    <property type="entry name" value="Laminin_G_3"/>
    <property type="match status" value="2"/>
</dbReference>
<dbReference type="Proteomes" id="UP001337305">
    <property type="component" value="Unassembled WGS sequence"/>
</dbReference>
<keyword evidence="5" id="KW-1015">Disulfide bond</keyword>
<dbReference type="Gene3D" id="2.60.120.200">
    <property type="match status" value="2"/>
</dbReference>
<keyword evidence="2" id="KW-0479">Metal-binding</keyword>
<evidence type="ECO:0000259" key="6">
    <source>
        <dbReference type="SMART" id="SM00560"/>
    </source>
</evidence>
<dbReference type="Pfam" id="PF22243">
    <property type="entry name" value="DUF5018-rel"/>
    <property type="match status" value="1"/>
</dbReference>